<dbReference type="UniPathway" id="UPA00047">
    <property type="reaction ID" value="UER00058"/>
</dbReference>
<evidence type="ECO:0000256" key="2">
    <source>
        <dbReference type="ARBA" id="ARBA00004824"/>
    </source>
</evidence>
<dbReference type="STRING" id="994573.T472_0207765"/>
<dbReference type="PANTHER" id="PTHR11825">
    <property type="entry name" value="SUBGROUP IIII AMINOTRANSFERASE"/>
    <property type="match status" value="1"/>
</dbReference>
<evidence type="ECO:0000256" key="3">
    <source>
        <dbReference type="ARBA" id="ARBA00004931"/>
    </source>
</evidence>
<protein>
    <recommendedName>
        <fullName evidence="6">branched-chain-amino-acid transaminase</fullName>
        <ecNumber evidence="6">2.6.1.42</ecNumber>
    </recommendedName>
</protein>
<evidence type="ECO:0000256" key="12">
    <source>
        <dbReference type="ARBA" id="ARBA00048212"/>
    </source>
</evidence>
<dbReference type="Gene3D" id="3.30.470.10">
    <property type="match status" value="1"/>
</dbReference>
<comment type="pathway">
    <text evidence="4">Amino-acid biosynthesis; L-leucine biosynthesis; L-leucine from 3-methyl-2-oxobutanoate: step 4/4.</text>
</comment>
<dbReference type="InterPro" id="IPR005786">
    <property type="entry name" value="B_amino_transII"/>
</dbReference>
<dbReference type="InterPro" id="IPR043131">
    <property type="entry name" value="BCAT-like_N"/>
</dbReference>
<comment type="catalytic activity">
    <reaction evidence="13">
        <text>L-isoleucine + 2-oxoglutarate = (S)-3-methyl-2-oxopentanoate + L-glutamate</text>
        <dbReference type="Rhea" id="RHEA:24801"/>
        <dbReference type="ChEBI" id="CHEBI:16810"/>
        <dbReference type="ChEBI" id="CHEBI:29985"/>
        <dbReference type="ChEBI" id="CHEBI:35146"/>
        <dbReference type="ChEBI" id="CHEBI:58045"/>
        <dbReference type="EC" id="2.6.1.42"/>
    </reaction>
</comment>
<evidence type="ECO:0000256" key="7">
    <source>
        <dbReference type="ARBA" id="ARBA00022576"/>
    </source>
</evidence>
<dbReference type="GO" id="GO:0052654">
    <property type="term" value="F:L-leucine-2-oxoglutarate transaminase activity"/>
    <property type="evidence" value="ECO:0007669"/>
    <property type="project" value="RHEA"/>
</dbReference>
<dbReference type="UniPathway" id="UPA00049">
    <property type="reaction ID" value="UER00062"/>
</dbReference>
<dbReference type="Pfam" id="PF01063">
    <property type="entry name" value="Aminotran_4"/>
    <property type="match status" value="1"/>
</dbReference>
<dbReference type="EC" id="2.6.1.42" evidence="6"/>
<dbReference type="UniPathway" id="UPA00048">
    <property type="reaction ID" value="UER00073"/>
</dbReference>
<comment type="pathway">
    <text evidence="3">Amino-acid biosynthesis; L-valine biosynthesis; L-valine from pyruvate: step 4/4.</text>
</comment>
<dbReference type="GO" id="GO:0052655">
    <property type="term" value="F:L-valine-2-oxoglutarate transaminase activity"/>
    <property type="evidence" value="ECO:0007669"/>
    <property type="project" value="RHEA"/>
</dbReference>
<evidence type="ECO:0000256" key="5">
    <source>
        <dbReference type="ARBA" id="ARBA00009320"/>
    </source>
</evidence>
<dbReference type="PANTHER" id="PTHR11825:SF44">
    <property type="entry name" value="BRANCHED-CHAIN-AMINO-ACID AMINOTRANSFERASE"/>
    <property type="match status" value="1"/>
</dbReference>
<evidence type="ECO:0000256" key="9">
    <source>
        <dbReference type="ARBA" id="ARBA00022679"/>
    </source>
</evidence>
<dbReference type="EMBL" id="AXUN02000146">
    <property type="protein sequence ID" value="ETA81208.1"/>
    <property type="molecule type" value="Genomic_DNA"/>
</dbReference>
<keyword evidence="7 16" id="KW-0032">Aminotransferase</keyword>
<dbReference type="NCBIfam" id="NF009897">
    <property type="entry name" value="PRK13357.1"/>
    <property type="match status" value="1"/>
</dbReference>
<evidence type="ECO:0000256" key="4">
    <source>
        <dbReference type="ARBA" id="ARBA00005072"/>
    </source>
</evidence>
<keyword evidence="9 16" id="KW-0808">Transferase</keyword>
<gene>
    <name evidence="16" type="ORF">T472_0207765</name>
</gene>
<comment type="pathway">
    <text evidence="2">Amino-acid biosynthesis; L-isoleucine biosynthesis; L-isoleucine from 2-oxobutanoate: step 4/4.</text>
</comment>
<comment type="catalytic activity">
    <reaction evidence="12">
        <text>L-valine + 2-oxoglutarate = 3-methyl-2-oxobutanoate + L-glutamate</text>
        <dbReference type="Rhea" id="RHEA:24813"/>
        <dbReference type="ChEBI" id="CHEBI:11851"/>
        <dbReference type="ChEBI" id="CHEBI:16810"/>
        <dbReference type="ChEBI" id="CHEBI:29985"/>
        <dbReference type="ChEBI" id="CHEBI:57762"/>
        <dbReference type="EC" id="2.6.1.42"/>
    </reaction>
</comment>
<evidence type="ECO:0000256" key="14">
    <source>
        <dbReference type="ARBA" id="ARBA00049229"/>
    </source>
</evidence>
<dbReference type="GO" id="GO:0009099">
    <property type="term" value="P:L-valine biosynthetic process"/>
    <property type="evidence" value="ECO:0007669"/>
    <property type="project" value="UniProtKB-UniPathway"/>
</dbReference>
<dbReference type="eggNOG" id="COG0115">
    <property type="taxonomic scope" value="Bacteria"/>
</dbReference>
<comment type="catalytic activity">
    <reaction evidence="14">
        <text>L-leucine + 2-oxoglutarate = 4-methyl-2-oxopentanoate + L-glutamate</text>
        <dbReference type="Rhea" id="RHEA:18321"/>
        <dbReference type="ChEBI" id="CHEBI:16810"/>
        <dbReference type="ChEBI" id="CHEBI:17865"/>
        <dbReference type="ChEBI" id="CHEBI:29985"/>
        <dbReference type="ChEBI" id="CHEBI:57427"/>
        <dbReference type="EC" id="2.6.1.42"/>
    </reaction>
</comment>
<keyword evidence="17" id="KW-1185">Reference proteome</keyword>
<evidence type="ECO:0000313" key="16">
    <source>
        <dbReference type="EMBL" id="ETA81208.1"/>
    </source>
</evidence>
<dbReference type="GO" id="GO:0009098">
    <property type="term" value="P:L-leucine biosynthetic process"/>
    <property type="evidence" value="ECO:0007669"/>
    <property type="project" value="UniProtKB-UniPathway"/>
</dbReference>
<dbReference type="GO" id="GO:0009097">
    <property type="term" value="P:isoleucine biosynthetic process"/>
    <property type="evidence" value="ECO:0007669"/>
    <property type="project" value="UniProtKB-UniPathway"/>
</dbReference>
<evidence type="ECO:0000256" key="15">
    <source>
        <dbReference type="PIRSR" id="PIRSR006468-1"/>
    </source>
</evidence>
<evidence type="ECO:0000256" key="13">
    <source>
        <dbReference type="ARBA" id="ARBA00048798"/>
    </source>
</evidence>
<dbReference type="InterPro" id="IPR036038">
    <property type="entry name" value="Aminotransferase-like"/>
</dbReference>
<evidence type="ECO:0000256" key="11">
    <source>
        <dbReference type="ARBA" id="ARBA00023304"/>
    </source>
</evidence>
<feature type="modified residue" description="N6-(pyridoxal phosphate)lysine" evidence="15">
    <location>
        <position position="196"/>
    </location>
</feature>
<evidence type="ECO:0000256" key="10">
    <source>
        <dbReference type="ARBA" id="ARBA00022898"/>
    </source>
</evidence>
<evidence type="ECO:0000256" key="6">
    <source>
        <dbReference type="ARBA" id="ARBA00013053"/>
    </source>
</evidence>
<keyword evidence="8" id="KW-0028">Amino-acid biosynthesis</keyword>
<comment type="cofactor">
    <cofactor evidence="1">
        <name>pyridoxal 5'-phosphate</name>
        <dbReference type="ChEBI" id="CHEBI:597326"/>
    </cofactor>
</comment>
<dbReference type="PIRSF" id="PIRSF006468">
    <property type="entry name" value="BCAT1"/>
    <property type="match status" value="1"/>
</dbReference>
<dbReference type="CDD" id="cd01557">
    <property type="entry name" value="BCAT_beta_family"/>
    <property type="match status" value="1"/>
</dbReference>
<dbReference type="GO" id="GO:0052656">
    <property type="term" value="F:L-isoleucine-2-oxoglutarate transaminase activity"/>
    <property type="evidence" value="ECO:0007669"/>
    <property type="project" value="RHEA"/>
</dbReference>
<evidence type="ECO:0000313" key="17">
    <source>
        <dbReference type="Proteomes" id="UP000017747"/>
    </source>
</evidence>
<sequence length="357" mass="39680">MVQDIRVELTKNKRVKPDMKTVKFGKSFSDHMFLMNYEEGKGWFDPRIVPYGPVEMDMACMVFHYGQEIFEGMKAYRTSEGKVQLFRPTENIRRMAISGERLVMPAVDEDMFLAALKKLLEVDAEWVPSEEATSLYIRPFMIATDVGLGVHASKSYLFSIITCPVGSYYPEGLNPIKIMIESQDVRAVRGGTGIAKCGGNYAASLRASLLAEYKGYSQVLWLDGVERKYIEEVGSMNIMFKVNGEVLTPSLTGSVLAGITRKSCIELMKTWGIDVTERLITVDEIVEAAENGTLEEVWGTGTAAVVSPVGWLTYKDKTFEIGGGKIGTLTQKLYDGLTGIQWGKVPDTLGWTVPVEK</sequence>
<evidence type="ECO:0000256" key="8">
    <source>
        <dbReference type="ARBA" id="ARBA00022605"/>
    </source>
</evidence>
<comment type="similarity">
    <text evidence="5">Belongs to the class-IV pyridoxal-phosphate-dependent aminotransferase family.</text>
</comment>
<dbReference type="Proteomes" id="UP000017747">
    <property type="component" value="Unassembled WGS sequence"/>
</dbReference>
<dbReference type="SUPFAM" id="SSF56752">
    <property type="entry name" value="D-aminoacid aminotransferase-like PLP-dependent enzymes"/>
    <property type="match status" value="1"/>
</dbReference>
<dbReference type="InterPro" id="IPR033939">
    <property type="entry name" value="BCAT_family"/>
</dbReference>
<keyword evidence="11" id="KW-0100">Branched-chain amino acid biosynthesis</keyword>
<organism evidence="16 17">
    <name type="scientific">Youngiibacter fragilis 232.1</name>
    <dbReference type="NCBI Taxonomy" id="994573"/>
    <lineage>
        <taxon>Bacteria</taxon>
        <taxon>Bacillati</taxon>
        <taxon>Bacillota</taxon>
        <taxon>Clostridia</taxon>
        <taxon>Eubacteriales</taxon>
        <taxon>Clostridiaceae</taxon>
        <taxon>Youngiibacter</taxon>
    </lineage>
</organism>
<evidence type="ECO:0000256" key="1">
    <source>
        <dbReference type="ARBA" id="ARBA00001933"/>
    </source>
</evidence>
<dbReference type="AlphaFoldDB" id="V7I5R1"/>
<dbReference type="NCBIfam" id="TIGR01123">
    <property type="entry name" value="ilvE_II"/>
    <property type="match status" value="1"/>
</dbReference>
<dbReference type="PATRIC" id="fig|994573.3.peg.1445"/>
<comment type="caution">
    <text evidence="16">The sequence shown here is derived from an EMBL/GenBank/DDBJ whole genome shotgun (WGS) entry which is preliminary data.</text>
</comment>
<dbReference type="InterPro" id="IPR001544">
    <property type="entry name" value="Aminotrans_IV"/>
</dbReference>
<name>V7I5R1_9CLOT</name>
<accession>V7I5R1</accession>
<keyword evidence="10" id="KW-0663">Pyridoxal phosphate</keyword>
<reference evidence="16 17" key="1">
    <citation type="journal article" date="2014" name="Genome Announc.">
        <title>Genome Sequence of Youngiibacter fragilis, the Type Strain of the Genus Youngiibacter.</title>
        <authorList>
            <person name="Wawrik C.B."/>
            <person name="Callaghan A.V."/>
            <person name="Stamps B.W."/>
            <person name="Wawrik B."/>
        </authorList>
    </citation>
    <scope>NUCLEOTIDE SEQUENCE [LARGE SCALE GENOMIC DNA]</scope>
    <source>
        <strain evidence="16 17">232.1</strain>
    </source>
</reference>
<dbReference type="Gene3D" id="3.20.10.10">
    <property type="entry name" value="D-amino Acid Aminotransferase, subunit A, domain 2"/>
    <property type="match status" value="1"/>
</dbReference>
<proteinExistence type="inferred from homology"/>
<dbReference type="InterPro" id="IPR043132">
    <property type="entry name" value="BCAT-like_C"/>
</dbReference>